<dbReference type="PANTHER" id="PTHR12110:SF48">
    <property type="entry name" value="BLL3656 PROTEIN"/>
    <property type="match status" value="1"/>
</dbReference>
<feature type="domain" description="Xylose isomerase-like TIM barrel" evidence="1">
    <location>
        <begin position="63"/>
        <end position="310"/>
    </location>
</feature>
<dbReference type="PANTHER" id="PTHR12110">
    <property type="entry name" value="HYDROXYPYRUVATE ISOMERASE"/>
    <property type="match status" value="1"/>
</dbReference>
<dbReference type="RefSeq" id="WP_096357340.1">
    <property type="nucleotide sequence ID" value="NZ_AP017313.1"/>
</dbReference>
<keyword evidence="3" id="KW-1185">Reference proteome</keyword>
<dbReference type="OrthoDB" id="930834at2"/>
<reference evidence="2 3" key="1">
    <citation type="submission" date="2015-12" db="EMBL/GenBank/DDBJ databases">
        <title>Genome sequence of Mucilaginibacter gotjawali.</title>
        <authorList>
            <person name="Lee J.S."/>
            <person name="Lee K.C."/>
            <person name="Kim K.K."/>
            <person name="Lee B.W."/>
        </authorList>
    </citation>
    <scope>NUCLEOTIDE SEQUENCE [LARGE SCALE GENOMIC DNA]</scope>
    <source>
        <strain evidence="2 3">SA3-7</strain>
    </source>
</reference>
<dbReference type="AlphaFoldDB" id="A0A0X8X0E6"/>
<dbReference type="InterPro" id="IPR006311">
    <property type="entry name" value="TAT_signal"/>
</dbReference>
<keyword evidence="2" id="KW-0413">Isomerase</keyword>
<dbReference type="Gene3D" id="3.20.20.150">
    <property type="entry name" value="Divalent-metal-dependent TIM barrel enzymes"/>
    <property type="match status" value="1"/>
</dbReference>
<sequence>MPTPKITRRSALQLIGASAGAAAAEKAIPSPVKAVLPVTHSYVLCLNMATIRGHKLGFVKELETAAAAGFRSVEIWADSLQEYLIHGGTIGEAKKRLDDLGLKVEDLISFNKWVADDAATRKDGLEQMKRDMEQMAILGCKRIAATGMGSSNAPVPGLDVIAQRYRTVLEMGDQTGVVPQLEMWGFQKNMSNVAEVIYIAMKSGHPSARVLLDIFHLYKGGTSINTLPLMDANAAEILHMNDYPATLSSAIIEDKDRIYPGDGVAPIEQILQILLKNRKKPLVLSTEVFNAAYYTQDALTVAKTAMEKMKRVVDNR</sequence>
<accession>A0A0X8X0E6</accession>
<dbReference type="PROSITE" id="PS51318">
    <property type="entry name" value="TAT"/>
    <property type="match status" value="1"/>
</dbReference>
<dbReference type="Pfam" id="PF01261">
    <property type="entry name" value="AP_endonuc_2"/>
    <property type="match status" value="1"/>
</dbReference>
<proteinExistence type="predicted"/>
<dbReference type="InterPro" id="IPR036237">
    <property type="entry name" value="Xyl_isomerase-like_sf"/>
</dbReference>
<evidence type="ECO:0000259" key="1">
    <source>
        <dbReference type="Pfam" id="PF01261"/>
    </source>
</evidence>
<name>A0A0X8X0E6_9SPHI</name>
<protein>
    <submittedName>
        <fullName evidence="2">Xylose isomerase-like TIM barrel</fullName>
    </submittedName>
</protein>
<dbReference type="Proteomes" id="UP000218263">
    <property type="component" value="Chromosome"/>
</dbReference>
<evidence type="ECO:0000313" key="3">
    <source>
        <dbReference type="Proteomes" id="UP000218263"/>
    </source>
</evidence>
<dbReference type="EMBL" id="AP017313">
    <property type="protein sequence ID" value="BAU53524.1"/>
    <property type="molecule type" value="Genomic_DNA"/>
</dbReference>
<dbReference type="GO" id="GO:0016853">
    <property type="term" value="F:isomerase activity"/>
    <property type="evidence" value="ECO:0007669"/>
    <property type="project" value="UniProtKB-KW"/>
</dbReference>
<dbReference type="KEGG" id="mgot:MgSA37_01693"/>
<gene>
    <name evidence="2" type="ORF">MgSA37_01693</name>
</gene>
<evidence type="ECO:0000313" key="2">
    <source>
        <dbReference type="EMBL" id="BAU53524.1"/>
    </source>
</evidence>
<dbReference type="SUPFAM" id="SSF51658">
    <property type="entry name" value="Xylose isomerase-like"/>
    <property type="match status" value="1"/>
</dbReference>
<dbReference type="InterPro" id="IPR013022">
    <property type="entry name" value="Xyl_isomerase-like_TIM-brl"/>
</dbReference>
<organism evidence="2 3">
    <name type="scientific">Mucilaginibacter gotjawali</name>
    <dbReference type="NCBI Taxonomy" id="1550579"/>
    <lineage>
        <taxon>Bacteria</taxon>
        <taxon>Pseudomonadati</taxon>
        <taxon>Bacteroidota</taxon>
        <taxon>Sphingobacteriia</taxon>
        <taxon>Sphingobacteriales</taxon>
        <taxon>Sphingobacteriaceae</taxon>
        <taxon>Mucilaginibacter</taxon>
    </lineage>
</organism>
<dbReference type="InterPro" id="IPR050312">
    <property type="entry name" value="IolE/XylAMocC-like"/>
</dbReference>